<evidence type="ECO:0000313" key="3">
    <source>
        <dbReference type="EMBL" id="PHV65855.1"/>
    </source>
</evidence>
<gene>
    <name evidence="3" type="ORF">CSW57_19360</name>
</gene>
<keyword evidence="3" id="KW-0489">Methyltransferase</keyword>
<dbReference type="Pfam" id="PF08241">
    <property type="entry name" value="Methyltransf_11"/>
    <property type="match status" value="1"/>
</dbReference>
<dbReference type="GO" id="GO:0032259">
    <property type="term" value="P:methylation"/>
    <property type="evidence" value="ECO:0007669"/>
    <property type="project" value="UniProtKB-KW"/>
</dbReference>
<dbReference type="Proteomes" id="UP000225108">
    <property type="component" value="Unassembled WGS sequence"/>
</dbReference>
<sequence>MVSPTHGSNNAVGSPAPIGAEDGVTAPEQGLSLTGERTVPGIPEENYWFRRHEVAYEYIADRCHGRDVLEAGSGEGYGADLLSAVARSVTCVDYDQSAVEHTRARYPHLTIHQANLIDLPLADASIDSVVNFQVIEHLWDQPAFVAECLRVLRPGGELLMSTPNRITFSPGRDTPLNPFHTRELDPAELHQLLSAAGFSVIEQLGVRHGRGLRELDTRWGGSFIDAQIDRALSGQAWPSDLTADVAGVSTADFDISGTDLDNSLDLLFVAVKP</sequence>
<dbReference type="InterPro" id="IPR050508">
    <property type="entry name" value="Methyltransf_Superfamily"/>
</dbReference>
<name>A0A2G3PJ76_WILMA</name>
<dbReference type="Gene3D" id="3.40.50.150">
    <property type="entry name" value="Vaccinia Virus protein VP39"/>
    <property type="match status" value="1"/>
</dbReference>
<comment type="caution">
    <text evidence="3">The sequence shown here is derived from an EMBL/GenBank/DDBJ whole genome shotgun (WGS) entry which is preliminary data.</text>
</comment>
<dbReference type="RefSeq" id="WP_099384164.1">
    <property type="nucleotide sequence ID" value="NZ_PEBD01000010.1"/>
</dbReference>
<dbReference type="CDD" id="cd02440">
    <property type="entry name" value="AdoMet_MTases"/>
    <property type="match status" value="1"/>
</dbReference>
<protein>
    <submittedName>
        <fullName evidence="3">SAM-dependent methyltransferase</fullName>
    </submittedName>
</protein>
<dbReference type="InterPro" id="IPR029063">
    <property type="entry name" value="SAM-dependent_MTases_sf"/>
</dbReference>
<dbReference type="AlphaFoldDB" id="A0A2G3PJ76"/>
<feature type="compositionally biased region" description="Polar residues" evidence="1">
    <location>
        <begin position="1"/>
        <end position="12"/>
    </location>
</feature>
<evidence type="ECO:0000256" key="1">
    <source>
        <dbReference type="SAM" id="MobiDB-lite"/>
    </source>
</evidence>
<feature type="domain" description="Methyltransferase type 11" evidence="2">
    <location>
        <begin position="69"/>
        <end position="159"/>
    </location>
</feature>
<proteinExistence type="predicted"/>
<evidence type="ECO:0000259" key="2">
    <source>
        <dbReference type="Pfam" id="PF08241"/>
    </source>
</evidence>
<dbReference type="PANTHER" id="PTHR42912">
    <property type="entry name" value="METHYLTRANSFERASE"/>
    <property type="match status" value="1"/>
</dbReference>
<dbReference type="GO" id="GO:0008757">
    <property type="term" value="F:S-adenosylmethionine-dependent methyltransferase activity"/>
    <property type="evidence" value="ECO:0007669"/>
    <property type="project" value="InterPro"/>
</dbReference>
<organism evidence="3 4">
    <name type="scientific">Williamsia marianensis</name>
    <dbReference type="NCBI Taxonomy" id="85044"/>
    <lineage>
        <taxon>Bacteria</taxon>
        <taxon>Bacillati</taxon>
        <taxon>Actinomycetota</taxon>
        <taxon>Actinomycetes</taxon>
        <taxon>Mycobacteriales</taxon>
        <taxon>Nocardiaceae</taxon>
        <taxon>Williamsia</taxon>
    </lineage>
</organism>
<accession>A0A2G3PJ76</accession>
<dbReference type="EMBL" id="PEBD01000010">
    <property type="protein sequence ID" value="PHV65855.1"/>
    <property type="molecule type" value="Genomic_DNA"/>
</dbReference>
<reference evidence="3 4" key="1">
    <citation type="submission" date="2017-10" db="EMBL/GenBank/DDBJ databases">
        <title>The draft genome sequence of Williamsia sp. BULT 1.1 isolated from the semi-arid grassland soils from South Africa.</title>
        <authorList>
            <person name="Kabwe M.H."/>
            <person name="Govender N."/>
            <person name="Mutseka Lunga P."/>
            <person name="Vikram S."/>
            <person name="Makhalanyane T.P."/>
        </authorList>
    </citation>
    <scope>NUCLEOTIDE SEQUENCE [LARGE SCALE GENOMIC DNA]</scope>
    <source>
        <strain evidence="3 4">BULT 1.1</strain>
    </source>
</reference>
<dbReference type="SUPFAM" id="SSF53335">
    <property type="entry name" value="S-adenosyl-L-methionine-dependent methyltransferases"/>
    <property type="match status" value="1"/>
</dbReference>
<evidence type="ECO:0000313" key="4">
    <source>
        <dbReference type="Proteomes" id="UP000225108"/>
    </source>
</evidence>
<feature type="region of interest" description="Disordered" evidence="1">
    <location>
        <begin position="1"/>
        <end position="38"/>
    </location>
</feature>
<keyword evidence="3" id="KW-0808">Transferase</keyword>
<dbReference type="InterPro" id="IPR013216">
    <property type="entry name" value="Methyltransf_11"/>
</dbReference>